<dbReference type="SUPFAM" id="SSF69304">
    <property type="entry name" value="Tricorn protease N-terminal domain"/>
    <property type="match status" value="1"/>
</dbReference>
<reference evidence="2 3" key="1">
    <citation type="submission" date="2017-09" db="EMBL/GenBank/DDBJ databases">
        <title>Large-scale bioinformatics analysis of Bacillus genomes uncovers conserved roles of natural products in bacterial physiology.</title>
        <authorList>
            <consortium name="Agbiome Team Llc"/>
            <person name="Bleich R.M."/>
            <person name="Grubbs K.J."/>
            <person name="Santa Maria K.C."/>
            <person name="Allen S.E."/>
            <person name="Farag S."/>
            <person name="Shank E.A."/>
            <person name="Bowers A."/>
        </authorList>
    </citation>
    <scope>NUCLEOTIDE SEQUENCE [LARGE SCALE GENOMIC DNA]</scope>
    <source>
        <strain evidence="2 3">AFS096845</strain>
    </source>
</reference>
<dbReference type="EMBL" id="NVLK01000053">
    <property type="protein sequence ID" value="PEC19926.1"/>
    <property type="molecule type" value="Genomic_DNA"/>
</dbReference>
<sequence>MVKKYIYIIIVLIYSIILHACSATPNNLQSSTKIDQQKEEEFTKFTPKYNRFYLPSINKNKLYMTIDDNSKSGMPNKLIEYDSKKNSTKVIFNSKLNSPNMQGQQANKDWLLWLDTNDFGSNSILYVKNLNNDKQKILYQSTGPIDANLYQHYVTWTEIDSAKQVGHIKVYNLKTDKVKVIATVHSYDTGYSVNHMNQGKLVYSDRDENKTNLYVYDLTSEKTVIYPIPHEYISNIRIVGDKVFYTTFPAPNQWYPESYFLVDMRTKNIEPLQLEGVSGDSNNNIGLTSAFEDYMVFQTSTQQVWIYKLQSNGYKKHKLDVSYPFQTLMSEGLDISIICENKGSDARHIMSLAGKDVNNIFSKENITTYNN</sequence>
<dbReference type="RefSeq" id="WP_097905592.1">
    <property type="nucleotide sequence ID" value="NZ_NVLK01000053.1"/>
</dbReference>
<accession>A0A2A7HSE9</accession>
<gene>
    <name evidence="2" type="ORF">COM96_22315</name>
</gene>
<name>A0A2A7HSE9_BACCE</name>
<feature type="signal peptide" evidence="1">
    <location>
        <begin position="1"/>
        <end position="20"/>
    </location>
</feature>
<comment type="caution">
    <text evidence="2">The sequence shown here is derived from an EMBL/GenBank/DDBJ whole genome shotgun (WGS) entry which is preliminary data.</text>
</comment>
<dbReference type="Proteomes" id="UP000220006">
    <property type="component" value="Unassembled WGS sequence"/>
</dbReference>
<keyword evidence="1" id="KW-0732">Signal</keyword>
<organism evidence="2 3">
    <name type="scientific">Bacillus cereus</name>
    <dbReference type="NCBI Taxonomy" id="1396"/>
    <lineage>
        <taxon>Bacteria</taxon>
        <taxon>Bacillati</taxon>
        <taxon>Bacillota</taxon>
        <taxon>Bacilli</taxon>
        <taxon>Bacillales</taxon>
        <taxon>Bacillaceae</taxon>
        <taxon>Bacillus</taxon>
        <taxon>Bacillus cereus group</taxon>
    </lineage>
</organism>
<feature type="chain" id="PRO_5038683485" description="Lipoprotein" evidence="1">
    <location>
        <begin position="21"/>
        <end position="371"/>
    </location>
</feature>
<dbReference type="AlphaFoldDB" id="A0A2A7HSE9"/>
<evidence type="ECO:0000256" key="1">
    <source>
        <dbReference type="SAM" id="SignalP"/>
    </source>
</evidence>
<evidence type="ECO:0000313" key="3">
    <source>
        <dbReference type="Proteomes" id="UP000220006"/>
    </source>
</evidence>
<proteinExistence type="predicted"/>
<evidence type="ECO:0008006" key="4">
    <source>
        <dbReference type="Google" id="ProtNLM"/>
    </source>
</evidence>
<protein>
    <recommendedName>
        <fullName evidence="4">Lipoprotein</fullName>
    </recommendedName>
</protein>
<evidence type="ECO:0000313" key="2">
    <source>
        <dbReference type="EMBL" id="PEC19926.1"/>
    </source>
</evidence>